<organism evidence="3">
    <name type="scientific">Lygus hesperus</name>
    <name type="common">Western plant bug</name>
    <dbReference type="NCBI Taxonomy" id="30085"/>
    <lineage>
        <taxon>Eukaryota</taxon>
        <taxon>Metazoa</taxon>
        <taxon>Ecdysozoa</taxon>
        <taxon>Arthropoda</taxon>
        <taxon>Hexapoda</taxon>
        <taxon>Insecta</taxon>
        <taxon>Pterygota</taxon>
        <taxon>Neoptera</taxon>
        <taxon>Paraneoptera</taxon>
        <taxon>Hemiptera</taxon>
        <taxon>Heteroptera</taxon>
        <taxon>Panheteroptera</taxon>
        <taxon>Cimicomorpha</taxon>
        <taxon>Miridae</taxon>
        <taxon>Mirini</taxon>
        <taxon>Lygus</taxon>
    </lineage>
</organism>
<dbReference type="EMBL" id="GBHO01043682">
    <property type="protein sequence ID" value="JAF99921.1"/>
    <property type="molecule type" value="Transcribed_RNA"/>
</dbReference>
<reference evidence="4" key="3">
    <citation type="submission" date="2014-09" db="EMBL/GenBank/DDBJ databases">
        <authorList>
            <person name="Magalhaes I.L.F."/>
            <person name="Oliveira U."/>
            <person name="Santos F.R."/>
            <person name="Vidigal T.H.D.A."/>
            <person name="Brescovit A.D."/>
            <person name="Santos A.J."/>
        </authorList>
    </citation>
    <scope>NUCLEOTIDE SEQUENCE</scope>
</reference>
<feature type="region of interest" description="Disordered" evidence="1">
    <location>
        <begin position="62"/>
        <end position="82"/>
    </location>
</feature>
<reference evidence="3" key="1">
    <citation type="journal article" date="2014" name="PLoS ONE">
        <title>Transcriptome-Based Identification of ABC Transporters in the Western Tarnished Plant Bug Lygus hesperus.</title>
        <authorList>
            <person name="Hull J.J."/>
            <person name="Chaney K."/>
            <person name="Geib S.M."/>
            <person name="Fabrick J.A."/>
            <person name="Brent C.S."/>
            <person name="Walsh D."/>
            <person name="Lavine L.C."/>
        </authorList>
    </citation>
    <scope>NUCLEOTIDE SEQUENCE</scope>
</reference>
<evidence type="ECO:0000313" key="3">
    <source>
        <dbReference type="EMBL" id="JAF99921.1"/>
    </source>
</evidence>
<keyword evidence="2" id="KW-0732">Signal</keyword>
<dbReference type="EMBL" id="GBRD01000452">
    <property type="protein sequence ID" value="JAG65369.1"/>
    <property type="molecule type" value="Transcribed_RNA"/>
</dbReference>
<feature type="chain" id="PRO_5015033544" evidence="2">
    <location>
        <begin position="20"/>
        <end position="270"/>
    </location>
</feature>
<protein>
    <submittedName>
        <fullName evidence="3">Uncharacterized protein</fullName>
    </submittedName>
</protein>
<accession>A0A0A9VUI2</accession>
<evidence type="ECO:0000313" key="4">
    <source>
        <dbReference type="EMBL" id="JAG65369.1"/>
    </source>
</evidence>
<reference evidence="3" key="2">
    <citation type="submission" date="2014-07" db="EMBL/GenBank/DDBJ databases">
        <authorList>
            <person name="Hull J."/>
        </authorList>
    </citation>
    <scope>NUCLEOTIDE SEQUENCE</scope>
</reference>
<evidence type="ECO:0000256" key="2">
    <source>
        <dbReference type="SAM" id="SignalP"/>
    </source>
</evidence>
<sequence length="270" mass="30342">MMILVVFATTLVIISPNDAKSHRSSGVTKFGVERNRNEGVIDMDSLMDTHYPRLQMNQIANEDNLTPMKSKPQHKPKAPSRDFESVLLPETGTGDRVFGNLEHVHEPSSSSSTEGVETEIPGVSLAPNTIPPVLRKLFLDNASNVTKRGFLSNFNIRHKSRKAQRTRDNPSSSWADQSVSQNFGNNVLAPKIIPPLLQSLKDAKIAHFGAFWKRSAGTRMESLSQPRIGTKPEKLIVREPRNAQDKKMREWEEWLSIQNPNIIEEKRGTL</sequence>
<dbReference type="AlphaFoldDB" id="A0A0A9VUI2"/>
<proteinExistence type="predicted"/>
<evidence type="ECO:0000256" key="1">
    <source>
        <dbReference type="SAM" id="MobiDB-lite"/>
    </source>
</evidence>
<feature type="signal peptide" evidence="2">
    <location>
        <begin position="1"/>
        <end position="19"/>
    </location>
</feature>
<gene>
    <name evidence="3" type="ORF">CM83_98865</name>
</gene>
<name>A0A0A9VUI2_LYGHE</name>